<keyword evidence="7" id="KW-0653">Protein transport</keyword>
<dbReference type="GO" id="GO:0070762">
    <property type="term" value="C:nuclear pore transmembrane ring"/>
    <property type="evidence" value="ECO:0007669"/>
    <property type="project" value="TreeGrafter"/>
</dbReference>
<evidence type="ECO:0000256" key="4">
    <source>
        <dbReference type="ARBA" id="ARBA00022448"/>
    </source>
</evidence>
<evidence type="ECO:0000256" key="9">
    <source>
        <dbReference type="ARBA" id="ARBA00023010"/>
    </source>
</evidence>
<feature type="transmembrane region" description="Helical" evidence="13">
    <location>
        <begin position="335"/>
        <end position="354"/>
    </location>
</feature>
<dbReference type="Proteomes" id="UP000830671">
    <property type="component" value="Chromosome 1"/>
</dbReference>
<evidence type="ECO:0000256" key="13">
    <source>
        <dbReference type="SAM" id="Phobius"/>
    </source>
</evidence>
<name>A0A9Q8SC25_9PEZI</name>
<comment type="subcellular location">
    <subcellularLocation>
        <location evidence="1">Nucleus membrane</location>
        <topology evidence="1">Multi-pass membrane protein</topology>
    </subcellularLocation>
    <subcellularLocation>
        <location evidence="2">Nucleus</location>
        <location evidence="2">Nuclear pore complex</location>
    </subcellularLocation>
</comment>
<dbReference type="GO" id="GO:0015031">
    <property type="term" value="P:protein transport"/>
    <property type="evidence" value="ECO:0007669"/>
    <property type="project" value="UniProtKB-KW"/>
</dbReference>
<dbReference type="GO" id="GO:0070631">
    <property type="term" value="P:spindle pole body localization"/>
    <property type="evidence" value="ECO:0007669"/>
    <property type="project" value="TreeGrafter"/>
</dbReference>
<dbReference type="KEGG" id="clup:CLUP02_01096"/>
<dbReference type="GeneID" id="73335148"/>
<protein>
    <submittedName>
        <fullName evidence="14">Nucleoporin protein Ndc1-Nup</fullName>
    </submittedName>
</protein>
<evidence type="ECO:0000256" key="1">
    <source>
        <dbReference type="ARBA" id="ARBA00004232"/>
    </source>
</evidence>
<dbReference type="AlphaFoldDB" id="A0A9Q8SC25"/>
<dbReference type="Pfam" id="PF09531">
    <property type="entry name" value="Ndc1_Nup"/>
    <property type="match status" value="1"/>
</dbReference>
<evidence type="ECO:0000256" key="10">
    <source>
        <dbReference type="ARBA" id="ARBA00023132"/>
    </source>
</evidence>
<evidence type="ECO:0000256" key="12">
    <source>
        <dbReference type="ARBA" id="ARBA00023242"/>
    </source>
</evidence>
<evidence type="ECO:0000256" key="8">
    <source>
        <dbReference type="ARBA" id="ARBA00022989"/>
    </source>
</evidence>
<dbReference type="EMBL" id="CP019471">
    <property type="protein sequence ID" value="UQC74445.1"/>
    <property type="molecule type" value="Genomic_DNA"/>
</dbReference>
<keyword evidence="10" id="KW-0906">Nuclear pore complex</keyword>
<evidence type="ECO:0000256" key="7">
    <source>
        <dbReference type="ARBA" id="ARBA00022927"/>
    </source>
</evidence>
<keyword evidence="5 13" id="KW-0812">Transmembrane</keyword>
<proteinExistence type="inferred from homology"/>
<feature type="transmembrane region" description="Helical" evidence="13">
    <location>
        <begin position="292"/>
        <end position="314"/>
    </location>
</feature>
<evidence type="ECO:0000256" key="2">
    <source>
        <dbReference type="ARBA" id="ARBA00004567"/>
    </source>
</evidence>
<reference evidence="14" key="1">
    <citation type="journal article" date="2021" name="Mol. Plant Microbe Interact.">
        <title>Complete Genome Sequence of the Plant-Pathogenic Fungus Colletotrichum lupini.</title>
        <authorList>
            <person name="Baroncelli R."/>
            <person name="Pensec F."/>
            <person name="Da Lio D."/>
            <person name="Boufleur T."/>
            <person name="Vicente I."/>
            <person name="Sarrocco S."/>
            <person name="Picot A."/>
            <person name="Baraldi E."/>
            <person name="Sukno S."/>
            <person name="Thon M."/>
            <person name="Le Floch G."/>
        </authorList>
    </citation>
    <scope>NUCLEOTIDE SEQUENCE</scope>
    <source>
        <strain evidence="14">IMI 504893</strain>
    </source>
</reference>
<feature type="transmembrane region" description="Helical" evidence="13">
    <location>
        <begin position="165"/>
        <end position="185"/>
    </location>
</feature>
<keyword evidence="6" id="KW-0509">mRNA transport</keyword>
<evidence type="ECO:0000313" key="15">
    <source>
        <dbReference type="Proteomes" id="UP000830671"/>
    </source>
</evidence>
<dbReference type="GO" id="GO:0106166">
    <property type="term" value="F:spindle pole body-nuclear membrane anchor activity"/>
    <property type="evidence" value="ECO:0007669"/>
    <property type="project" value="TreeGrafter"/>
</dbReference>
<keyword evidence="4" id="KW-0813">Transport</keyword>
<dbReference type="InterPro" id="IPR019049">
    <property type="entry name" value="Nucleoporin_prot_Ndc1/Nup"/>
</dbReference>
<evidence type="ECO:0000256" key="6">
    <source>
        <dbReference type="ARBA" id="ARBA00022816"/>
    </source>
</evidence>
<sequence length="709" mass="79246">MMVRNLHVVVGCGWNTTAGPLDLKQAQAGAACCCTGDFYIIYFQILAPSQVPVQPRQTSASQTFGLDDHAPSAWHRQQSEGLRIRTFCSLRCTGDFPLPLLFFLLFLICKPSSSRVGALPLVDFWSWFPIGPAGFRTLFLFTCGLSILILRIAQYHVGARASNSTFHAFAQFFFSIHTLEAFLFYGFSSALFSHVYLWALPESANLGWVTYYSGDRARVNERTLIFFCYMAVSAAVQSIFHFYQDQDKLIIDVARSEGGEVKVSGDASLNKVLGEVPAILIQSGVRSISTTIVAGVVYFMALRSFFWGWALFFLRPFYNLPKTNMLPPQWPGDIYLMYRCAVAGFLITAIWKTANHAFSTFMVKAPLKNGKPLTSESKDPNGSLLNGLKSKKDSVRCFALWELAYIARNEEGRRKAIFMDIDRKDGSTWSQIFVYCLTTIKSIEQRIDQYGKPAAVPAAPAPTAEVRARSSAPLKEDPIFTSKPANKTMRGELEKALTQVGSHPGHSPVSQLSPIAKKTLRGARDKVLSKEQQEALSSPQLMNQFQTWALKVIGNEYVGWIFRQEFRNRLTAVILGTPYSELSQYVNAVDVLSLLAVHSLNDDNYGRVQKDVPTIIRTFTTVITKIEAFKDSFPVHWTDIEKDRTAPEVEAVIAALKTGLAQVIAEFERYSSDLRLTRTDIRLAKEAAAQQILPTSEVRSQGPEMQQAR</sequence>
<evidence type="ECO:0000256" key="5">
    <source>
        <dbReference type="ARBA" id="ARBA00022692"/>
    </source>
</evidence>
<organism evidence="14 15">
    <name type="scientific">Colletotrichum lupini</name>
    <dbReference type="NCBI Taxonomy" id="145971"/>
    <lineage>
        <taxon>Eukaryota</taxon>
        <taxon>Fungi</taxon>
        <taxon>Dikarya</taxon>
        <taxon>Ascomycota</taxon>
        <taxon>Pezizomycotina</taxon>
        <taxon>Sordariomycetes</taxon>
        <taxon>Hypocreomycetidae</taxon>
        <taxon>Glomerellales</taxon>
        <taxon>Glomerellaceae</taxon>
        <taxon>Colletotrichum</taxon>
        <taxon>Colletotrichum acutatum species complex</taxon>
    </lineage>
</organism>
<keyword evidence="8 13" id="KW-1133">Transmembrane helix</keyword>
<keyword evidence="9" id="KW-0811">Translocation</keyword>
<keyword evidence="11 13" id="KW-0472">Membrane</keyword>
<gene>
    <name evidence="14" type="ORF">CLUP02_01096</name>
</gene>
<dbReference type="GO" id="GO:0031965">
    <property type="term" value="C:nuclear membrane"/>
    <property type="evidence" value="ECO:0007669"/>
    <property type="project" value="UniProtKB-SubCell"/>
</dbReference>
<evidence type="ECO:0000256" key="11">
    <source>
        <dbReference type="ARBA" id="ARBA00023136"/>
    </source>
</evidence>
<keyword evidence="15" id="KW-1185">Reference proteome</keyword>
<evidence type="ECO:0000256" key="3">
    <source>
        <dbReference type="ARBA" id="ARBA00005760"/>
    </source>
</evidence>
<dbReference type="PANTHER" id="PTHR13269">
    <property type="entry name" value="NUCLEOPORIN NDC1"/>
    <property type="match status" value="1"/>
</dbReference>
<feature type="transmembrane region" description="Helical" evidence="13">
    <location>
        <begin position="133"/>
        <end position="153"/>
    </location>
</feature>
<evidence type="ECO:0000313" key="14">
    <source>
        <dbReference type="EMBL" id="UQC74445.1"/>
    </source>
</evidence>
<feature type="transmembrane region" description="Helical" evidence="13">
    <location>
        <begin position="224"/>
        <end position="243"/>
    </location>
</feature>
<feature type="transmembrane region" description="Helical" evidence="13">
    <location>
        <begin position="96"/>
        <end position="113"/>
    </location>
</feature>
<dbReference type="RefSeq" id="XP_049136095.1">
    <property type="nucleotide sequence ID" value="XM_049280138.1"/>
</dbReference>
<dbReference type="GO" id="GO:0006999">
    <property type="term" value="P:nuclear pore organization"/>
    <property type="evidence" value="ECO:0007669"/>
    <property type="project" value="TreeGrafter"/>
</dbReference>
<dbReference type="GO" id="GO:0051028">
    <property type="term" value="P:mRNA transport"/>
    <property type="evidence" value="ECO:0007669"/>
    <property type="project" value="UniProtKB-KW"/>
</dbReference>
<comment type="similarity">
    <text evidence="3">Belongs to the NDC1 family.</text>
</comment>
<keyword evidence="12" id="KW-0539">Nucleus</keyword>
<dbReference type="PANTHER" id="PTHR13269:SF6">
    <property type="entry name" value="NUCLEOPORIN NDC1"/>
    <property type="match status" value="1"/>
</dbReference>
<dbReference type="GO" id="GO:0005816">
    <property type="term" value="C:spindle pole body"/>
    <property type="evidence" value="ECO:0007669"/>
    <property type="project" value="TreeGrafter"/>
</dbReference>
<feature type="transmembrane region" description="Helical" evidence="13">
    <location>
        <begin position="191"/>
        <end position="212"/>
    </location>
</feature>
<accession>A0A9Q8SC25</accession>